<evidence type="ECO:0000256" key="1">
    <source>
        <dbReference type="SAM" id="SignalP"/>
    </source>
</evidence>
<feature type="signal peptide" evidence="1">
    <location>
        <begin position="1"/>
        <end position="24"/>
    </location>
</feature>
<keyword evidence="3" id="KW-1185">Reference proteome</keyword>
<evidence type="ECO:0000313" key="3">
    <source>
        <dbReference type="Proteomes" id="UP000823749"/>
    </source>
</evidence>
<organism evidence="2 3">
    <name type="scientific">Rhododendron griersonianum</name>
    <dbReference type="NCBI Taxonomy" id="479676"/>
    <lineage>
        <taxon>Eukaryota</taxon>
        <taxon>Viridiplantae</taxon>
        <taxon>Streptophyta</taxon>
        <taxon>Embryophyta</taxon>
        <taxon>Tracheophyta</taxon>
        <taxon>Spermatophyta</taxon>
        <taxon>Magnoliopsida</taxon>
        <taxon>eudicotyledons</taxon>
        <taxon>Gunneridae</taxon>
        <taxon>Pentapetalae</taxon>
        <taxon>asterids</taxon>
        <taxon>Ericales</taxon>
        <taxon>Ericaceae</taxon>
        <taxon>Ericoideae</taxon>
        <taxon>Rhodoreae</taxon>
        <taxon>Rhododendron</taxon>
    </lineage>
</organism>
<feature type="chain" id="PRO_5043854330" evidence="1">
    <location>
        <begin position="25"/>
        <end position="54"/>
    </location>
</feature>
<dbReference type="EMBL" id="JACTNZ010000004">
    <property type="protein sequence ID" value="KAG5552517.1"/>
    <property type="molecule type" value="Genomic_DNA"/>
</dbReference>
<name>A0AAV6KIY7_9ERIC</name>
<dbReference type="Proteomes" id="UP000823749">
    <property type="component" value="Chromosome 4"/>
</dbReference>
<protein>
    <submittedName>
        <fullName evidence="2">Uncharacterized protein</fullName>
    </submittedName>
</protein>
<proteinExistence type="predicted"/>
<comment type="caution">
    <text evidence="2">The sequence shown here is derived from an EMBL/GenBank/DDBJ whole genome shotgun (WGS) entry which is preliminary data.</text>
</comment>
<accession>A0AAV6KIY7</accession>
<dbReference type="AlphaFoldDB" id="A0AAV6KIY7"/>
<reference evidence="2" key="1">
    <citation type="submission" date="2020-08" db="EMBL/GenBank/DDBJ databases">
        <title>Plant Genome Project.</title>
        <authorList>
            <person name="Zhang R.-G."/>
        </authorList>
    </citation>
    <scope>NUCLEOTIDE SEQUENCE</scope>
    <source>
        <strain evidence="2">WSP0</strain>
        <tissue evidence="2">Leaf</tissue>
    </source>
</reference>
<keyword evidence="1" id="KW-0732">Signal</keyword>
<gene>
    <name evidence="2" type="ORF">RHGRI_010561</name>
</gene>
<evidence type="ECO:0000313" key="2">
    <source>
        <dbReference type="EMBL" id="KAG5552517.1"/>
    </source>
</evidence>
<sequence length="54" mass="6241">MKTLLLRCARWSVLLHMPVLRSTGSFVATVNIVREAAFKVKNLHGNQSFFWRIP</sequence>